<proteinExistence type="predicted"/>
<dbReference type="PANTHER" id="PTHR36452">
    <property type="entry name" value="CHROMOSOME 12, WHOLE GENOME SHOTGUN SEQUENCE"/>
    <property type="match status" value="1"/>
</dbReference>
<accession>A0AB36RFZ0</accession>
<dbReference type="Pfam" id="PF09365">
    <property type="entry name" value="DUF2461"/>
    <property type="match status" value="1"/>
</dbReference>
<sequence>MTVAFSGFGQKALPFLKALNFHQRREWFVENRDLFESELRDPFGDLVETLSERFAVVGLGLRGDRKKSLFRINRDVRFAKDKRPYNRHLSAILSPDGTKMEQGVLFVYIGLERCFAAVAWWQPGPALLLAMRQAIGTRPGEFRALIKALKQNRLELDPEGCMKRTPRGFEHVTDIDLVAAIRNRHFVVRHEIDPAGIHSAALADELVDFTMRAKPLLDWGRAIEGKVPVNQAPDR</sequence>
<dbReference type="RefSeq" id="WP_095483475.1">
    <property type="nucleotide sequence ID" value="NZ_CP088151.1"/>
</dbReference>
<evidence type="ECO:0000313" key="1">
    <source>
        <dbReference type="EMBL" id="PAQ03525.1"/>
    </source>
</evidence>
<dbReference type="PANTHER" id="PTHR36452:SF1">
    <property type="entry name" value="DUF2461 DOMAIN-CONTAINING PROTEIN"/>
    <property type="match status" value="1"/>
</dbReference>
<dbReference type="PIRSF" id="PIRSF028451">
    <property type="entry name" value="UCP028451"/>
    <property type="match status" value="1"/>
</dbReference>
<comment type="caution">
    <text evidence="1">The sequence shown here is derived from an EMBL/GenBank/DDBJ whole genome shotgun (WGS) entry which is preliminary data.</text>
</comment>
<reference evidence="2" key="1">
    <citation type="submission" date="2017-08" db="EMBL/GenBank/DDBJ databases">
        <title>Mesorhizobium wenxinae sp. nov., a novel rhizobial species isolated from root nodules of chickpea (Cicer arietinum L.).</title>
        <authorList>
            <person name="Zhang J."/>
        </authorList>
    </citation>
    <scope>NUCLEOTIDE SEQUENCE [LARGE SCALE GENOMIC DNA]</scope>
    <source>
        <strain evidence="2">USDA 3392</strain>
    </source>
</reference>
<gene>
    <name evidence="1" type="ORF">CIT25_04325</name>
</gene>
<dbReference type="EMBL" id="NPKI01000009">
    <property type="protein sequence ID" value="PAQ03525.1"/>
    <property type="molecule type" value="Genomic_DNA"/>
</dbReference>
<protein>
    <submittedName>
        <fullName evidence="1">TIGR02453 family protein</fullName>
    </submittedName>
</protein>
<dbReference type="Proteomes" id="UP000216215">
    <property type="component" value="Unassembled WGS sequence"/>
</dbReference>
<dbReference type="InterPro" id="IPR012808">
    <property type="entry name" value="CHP02453"/>
</dbReference>
<keyword evidence="2" id="KW-1185">Reference proteome</keyword>
<name>A0AB36RFZ0_9HYPH</name>
<organism evidence="1 2">
    <name type="scientific">Mesorhizobium mediterraneum</name>
    <dbReference type="NCBI Taxonomy" id="43617"/>
    <lineage>
        <taxon>Bacteria</taxon>
        <taxon>Pseudomonadati</taxon>
        <taxon>Pseudomonadota</taxon>
        <taxon>Alphaproteobacteria</taxon>
        <taxon>Hyphomicrobiales</taxon>
        <taxon>Phyllobacteriaceae</taxon>
        <taxon>Mesorhizobium</taxon>
    </lineage>
</organism>
<evidence type="ECO:0000313" key="2">
    <source>
        <dbReference type="Proteomes" id="UP000216215"/>
    </source>
</evidence>
<dbReference type="AlphaFoldDB" id="A0AB36RFZ0"/>
<dbReference type="InterPro" id="IPR015996">
    <property type="entry name" value="UCP028451"/>
</dbReference>
<dbReference type="NCBIfam" id="TIGR02453">
    <property type="entry name" value="TIGR02453 family protein"/>
    <property type="match status" value="1"/>
</dbReference>